<evidence type="ECO:0000256" key="10">
    <source>
        <dbReference type="SAM" id="Phobius"/>
    </source>
</evidence>
<dbReference type="PANTHER" id="PTHR35011">
    <property type="entry name" value="2,3-DIKETO-L-GULONATE TRAP TRANSPORTER SMALL PERMEASE PROTEIN YIAM"/>
    <property type="match status" value="1"/>
</dbReference>
<dbReference type="AlphaFoldDB" id="A0A430HZ76"/>
<dbReference type="Pfam" id="PF04290">
    <property type="entry name" value="DctQ"/>
    <property type="match status" value="1"/>
</dbReference>
<organism evidence="12 13">
    <name type="scientific">Corynebacterium hylobatis</name>
    <dbReference type="NCBI Taxonomy" id="1859290"/>
    <lineage>
        <taxon>Bacteria</taxon>
        <taxon>Bacillati</taxon>
        <taxon>Actinomycetota</taxon>
        <taxon>Actinomycetes</taxon>
        <taxon>Mycobacteriales</taxon>
        <taxon>Corynebacteriaceae</taxon>
        <taxon>Corynebacterium</taxon>
    </lineage>
</organism>
<keyword evidence="6 10" id="KW-1133">Transmembrane helix</keyword>
<feature type="transmembrane region" description="Helical" evidence="10">
    <location>
        <begin position="61"/>
        <end position="78"/>
    </location>
</feature>
<keyword evidence="3" id="KW-1003">Cell membrane</keyword>
<evidence type="ECO:0000256" key="3">
    <source>
        <dbReference type="ARBA" id="ARBA00022475"/>
    </source>
</evidence>
<reference evidence="12 13" key="1">
    <citation type="submission" date="2018-12" db="EMBL/GenBank/DDBJ databases">
        <title>YIM 101343 draft genome.</title>
        <authorList>
            <person name="Chen X."/>
        </authorList>
    </citation>
    <scope>NUCLEOTIDE SEQUENCE [LARGE SCALE GENOMIC DNA]</scope>
    <source>
        <strain evidence="12 13">YIM 101343</strain>
    </source>
</reference>
<evidence type="ECO:0000313" key="13">
    <source>
        <dbReference type="Proteomes" id="UP000274907"/>
    </source>
</evidence>
<dbReference type="OrthoDB" id="26202at2"/>
<evidence type="ECO:0000256" key="6">
    <source>
        <dbReference type="ARBA" id="ARBA00022989"/>
    </source>
</evidence>
<keyword evidence="5 10" id="KW-0812">Transmembrane</keyword>
<dbReference type="PANTHER" id="PTHR35011:SF10">
    <property type="entry name" value="TRAP TRANSPORTER SMALL PERMEASE PROTEIN"/>
    <property type="match status" value="1"/>
</dbReference>
<dbReference type="GO" id="GO:0005886">
    <property type="term" value="C:plasma membrane"/>
    <property type="evidence" value="ECO:0007669"/>
    <property type="project" value="UniProtKB-SubCell"/>
</dbReference>
<feature type="transmembrane region" description="Helical" evidence="10">
    <location>
        <begin position="21"/>
        <end position="41"/>
    </location>
</feature>
<evidence type="ECO:0000256" key="8">
    <source>
        <dbReference type="ARBA" id="ARBA00038436"/>
    </source>
</evidence>
<evidence type="ECO:0000256" key="2">
    <source>
        <dbReference type="ARBA" id="ARBA00022448"/>
    </source>
</evidence>
<feature type="transmembrane region" description="Helical" evidence="10">
    <location>
        <begin position="142"/>
        <end position="158"/>
    </location>
</feature>
<keyword evidence="2" id="KW-0813">Transport</keyword>
<dbReference type="EMBL" id="RXHJ01000006">
    <property type="protein sequence ID" value="RSZ63822.1"/>
    <property type="molecule type" value="Genomic_DNA"/>
</dbReference>
<dbReference type="InterPro" id="IPR007387">
    <property type="entry name" value="TRAP_DctQ"/>
</dbReference>
<protein>
    <submittedName>
        <fullName evidence="12">TRAP transporter small permease</fullName>
    </submittedName>
</protein>
<gene>
    <name evidence="12" type="ORF">EAH68_06185</name>
</gene>
<comment type="similarity">
    <text evidence="8">Belongs to the TRAP transporter small permease family.</text>
</comment>
<comment type="caution">
    <text evidence="12">The sequence shown here is derived from an EMBL/GenBank/DDBJ whole genome shotgun (WGS) entry which is preliminary data.</text>
</comment>
<sequence length="204" mass="21889">MLQVRPQSRSPLSGLLKIVHGGSSALLVVSGVALSIMVLLVSYDVLMRNLLGSAMTGVAEYVSEWLMPATILFALAYTERKNEHIRVTIIEDSIKGGPQKTLRVLGQLTSVAVALVLTWSSYQLALDSFGIRETVPMGTELLAVWPVKVAVFAGWLWLSGQTIANLVAIVIPDHVTVPASEADLHQPADEDNLPQPGNEGGPRA</sequence>
<keyword evidence="4" id="KW-0997">Cell inner membrane</keyword>
<evidence type="ECO:0000313" key="12">
    <source>
        <dbReference type="EMBL" id="RSZ63822.1"/>
    </source>
</evidence>
<keyword evidence="13" id="KW-1185">Reference proteome</keyword>
<proteinExistence type="inferred from homology"/>
<evidence type="ECO:0000256" key="7">
    <source>
        <dbReference type="ARBA" id="ARBA00023136"/>
    </source>
</evidence>
<feature type="transmembrane region" description="Helical" evidence="10">
    <location>
        <begin position="104"/>
        <end position="122"/>
    </location>
</feature>
<evidence type="ECO:0000256" key="1">
    <source>
        <dbReference type="ARBA" id="ARBA00004429"/>
    </source>
</evidence>
<dbReference type="RefSeq" id="WP_126120455.1">
    <property type="nucleotide sequence ID" value="NZ_RXHJ01000006.1"/>
</dbReference>
<name>A0A430HZ76_9CORY</name>
<evidence type="ECO:0000256" key="5">
    <source>
        <dbReference type="ARBA" id="ARBA00022692"/>
    </source>
</evidence>
<dbReference type="Proteomes" id="UP000274907">
    <property type="component" value="Unassembled WGS sequence"/>
</dbReference>
<dbReference type="GO" id="GO:0022857">
    <property type="term" value="F:transmembrane transporter activity"/>
    <property type="evidence" value="ECO:0007669"/>
    <property type="project" value="TreeGrafter"/>
</dbReference>
<accession>A0A430HZ76</accession>
<dbReference type="InterPro" id="IPR055348">
    <property type="entry name" value="DctQ"/>
</dbReference>
<evidence type="ECO:0000256" key="4">
    <source>
        <dbReference type="ARBA" id="ARBA00022519"/>
    </source>
</evidence>
<dbReference type="GO" id="GO:0015740">
    <property type="term" value="P:C4-dicarboxylate transport"/>
    <property type="evidence" value="ECO:0007669"/>
    <property type="project" value="TreeGrafter"/>
</dbReference>
<comment type="subcellular location">
    <subcellularLocation>
        <location evidence="1">Cell inner membrane</location>
        <topology evidence="1">Multi-pass membrane protein</topology>
    </subcellularLocation>
</comment>
<evidence type="ECO:0000256" key="9">
    <source>
        <dbReference type="SAM" id="MobiDB-lite"/>
    </source>
</evidence>
<keyword evidence="7 10" id="KW-0472">Membrane</keyword>
<evidence type="ECO:0000259" key="11">
    <source>
        <dbReference type="Pfam" id="PF04290"/>
    </source>
</evidence>
<feature type="region of interest" description="Disordered" evidence="9">
    <location>
        <begin position="182"/>
        <end position="204"/>
    </location>
</feature>
<feature type="domain" description="Tripartite ATP-independent periplasmic transporters DctQ component" evidence="11">
    <location>
        <begin position="37"/>
        <end position="167"/>
    </location>
</feature>